<feature type="DNA-binding region" description="Homeobox" evidence="9">
    <location>
        <begin position="29"/>
        <end position="93"/>
    </location>
</feature>
<keyword evidence="3" id="KW-0805">Transcription regulation</keyword>
<evidence type="ECO:0000256" key="6">
    <source>
        <dbReference type="ARBA" id="ARBA00023163"/>
    </source>
</evidence>
<dbReference type="Gene3D" id="1.10.10.60">
    <property type="entry name" value="Homeodomain-like"/>
    <property type="match status" value="1"/>
</dbReference>
<evidence type="ECO:0000256" key="4">
    <source>
        <dbReference type="ARBA" id="ARBA00023125"/>
    </source>
</evidence>
<dbReference type="PROSITE" id="PS50071">
    <property type="entry name" value="HOMEOBOX_2"/>
    <property type="match status" value="1"/>
</dbReference>
<comment type="caution">
    <text evidence="13">The sequence shown here is derived from an EMBL/GenBank/DDBJ whole genome shotgun (WGS) entry which is preliminary data.</text>
</comment>
<evidence type="ECO:0000256" key="9">
    <source>
        <dbReference type="PROSITE-ProRule" id="PRU00108"/>
    </source>
</evidence>
<keyword evidence="7 9" id="KW-0539">Nucleus</keyword>
<dbReference type="GO" id="GO:0005634">
    <property type="term" value="C:nucleus"/>
    <property type="evidence" value="ECO:0007669"/>
    <property type="project" value="UniProtKB-SubCell"/>
</dbReference>
<evidence type="ECO:0000313" key="13">
    <source>
        <dbReference type="EMBL" id="GMN58475.1"/>
    </source>
</evidence>
<dbReference type="SUPFAM" id="SSF46689">
    <property type="entry name" value="Homeodomain-like"/>
    <property type="match status" value="1"/>
</dbReference>
<dbReference type="AlphaFoldDB" id="A0AA88IZT9"/>
<dbReference type="SMART" id="SM00389">
    <property type="entry name" value="HOX"/>
    <property type="match status" value="1"/>
</dbReference>
<protein>
    <recommendedName>
        <fullName evidence="12">Homeobox domain-containing protein</fullName>
    </recommendedName>
</protein>
<keyword evidence="5 9" id="KW-0371">Homeobox</keyword>
<name>A0AA88IZT9_FICCA</name>
<evidence type="ECO:0000256" key="3">
    <source>
        <dbReference type="ARBA" id="ARBA00023015"/>
    </source>
</evidence>
<dbReference type="InterPro" id="IPR001356">
    <property type="entry name" value="HD"/>
</dbReference>
<keyword evidence="14" id="KW-1185">Reference proteome</keyword>
<evidence type="ECO:0000256" key="1">
    <source>
        <dbReference type="ARBA" id="ARBA00004123"/>
    </source>
</evidence>
<evidence type="ECO:0000256" key="5">
    <source>
        <dbReference type="ARBA" id="ARBA00023155"/>
    </source>
</evidence>
<feature type="region of interest" description="Disordered" evidence="11">
    <location>
        <begin position="1"/>
        <end position="35"/>
    </location>
</feature>
<dbReference type="Proteomes" id="UP001187192">
    <property type="component" value="Unassembled WGS sequence"/>
</dbReference>
<comment type="subcellular location">
    <subcellularLocation>
        <location evidence="1 9 10">Nucleus</location>
    </subcellularLocation>
</comment>
<dbReference type="GO" id="GO:0003700">
    <property type="term" value="F:DNA-binding transcription factor activity"/>
    <property type="evidence" value="ECO:0007669"/>
    <property type="project" value="InterPro"/>
</dbReference>
<keyword evidence="6" id="KW-0804">Transcription</keyword>
<feature type="compositionally biased region" description="Basic and acidic residues" evidence="11">
    <location>
        <begin position="280"/>
        <end position="305"/>
    </location>
</feature>
<dbReference type="InterPro" id="IPR009057">
    <property type="entry name" value="Homeodomain-like_sf"/>
</dbReference>
<dbReference type="FunFam" id="1.10.10.60:FF:000118">
    <property type="entry name" value="WUSCHEL-related homeobox 11"/>
    <property type="match status" value="1"/>
</dbReference>
<evidence type="ECO:0000256" key="8">
    <source>
        <dbReference type="ARBA" id="ARBA00024040"/>
    </source>
</evidence>
<feature type="domain" description="Homeobox" evidence="12">
    <location>
        <begin position="27"/>
        <end position="92"/>
    </location>
</feature>
<feature type="region of interest" description="Disordered" evidence="11">
    <location>
        <begin position="280"/>
        <end position="329"/>
    </location>
</feature>
<evidence type="ECO:0000256" key="11">
    <source>
        <dbReference type="SAM" id="MobiDB-lite"/>
    </source>
</evidence>
<evidence type="ECO:0000256" key="7">
    <source>
        <dbReference type="ARBA" id="ARBA00023242"/>
    </source>
</evidence>
<proteinExistence type="inferred from homology"/>
<evidence type="ECO:0000256" key="2">
    <source>
        <dbReference type="ARBA" id="ARBA00022473"/>
    </source>
</evidence>
<gene>
    <name evidence="13" type="ORF">TIFTF001_027584</name>
</gene>
<sequence length="329" mass="36360">MEDHHHHQIQDSNSPTNGSDKSSSSTEPAVRSRWTPKPEQILILESIFNSGMVNPPKDETVRIRKLLEKFGAVGDANVFYWFQNRRSRSRRRQRQMQASLEVQQRNQQAQALGGAIHYESSYNSNSTTQAVAGFAAGSASFVSSPSSNYNNLLGSSSSSSSSCGVLADHHHVVDYNTNFVQVSGFMTVFINGVPTEVPKGLIDLKPMFGQDVILVHSSGLPLPTNEFGILLQSLQPGESYFLSNSNSSQNLGLWVEGYSDRSYIKVAYKGTRIVEGEHKSTDDNVEVEHRGLGPKSLREDTKAQERQLSSKGTEVQEQASLLEVMRPRA</sequence>
<dbReference type="GO" id="GO:0003677">
    <property type="term" value="F:DNA binding"/>
    <property type="evidence" value="ECO:0007669"/>
    <property type="project" value="UniProtKB-UniRule"/>
</dbReference>
<keyword evidence="2" id="KW-0217">Developmental protein</keyword>
<keyword evidence="4 9" id="KW-0238">DNA-binding</keyword>
<accession>A0AA88IZT9</accession>
<dbReference type="PANTHER" id="PTHR46998:SF2">
    <property type="entry name" value="WUSCHEL-RELATED HOMEOBOX 11"/>
    <property type="match status" value="1"/>
</dbReference>
<dbReference type="EMBL" id="BTGU01000078">
    <property type="protein sequence ID" value="GMN58475.1"/>
    <property type="molecule type" value="Genomic_DNA"/>
</dbReference>
<feature type="compositionally biased region" description="Polar residues" evidence="11">
    <location>
        <begin position="10"/>
        <end position="27"/>
    </location>
</feature>
<dbReference type="InterPro" id="IPR044558">
    <property type="entry name" value="WOX11-like"/>
</dbReference>
<dbReference type="PANTHER" id="PTHR46998">
    <property type="entry name" value="WUSCHEL-RELATED HOMEOBOX 11"/>
    <property type="match status" value="1"/>
</dbReference>
<organism evidence="13 14">
    <name type="scientific">Ficus carica</name>
    <name type="common">Common fig</name>
    <dbReference type="NCBI Taxonomy" id="3494"/>
    <lineage>
        <taxon>Eukaryota</taxon>
        <taxon>Viridiplantae</taxon>
        <taxon>Streptophyta</taxon>
        <taxon>Embryophyta</taxon>
        <taxon>Tracheophyta</taxon>
        <taxon>Spermatophyta</taxon>
        <taxon>Magnoliopsida</taxon>
        <taxon>eudicotyledons</taxon>
        <taxon>Gunneridae</taxon>
        <taxon>Pentapetalae</taxon>
        <taxon>rosids</taxon>
        <taxon>fabids</taxon>
        <taxon>Rosales</taxon>
        <taxon>Moraceae</taxon>
        <taxon>Ficeae</taxon>
        <taxon>Ficus</taxon>
    </lineage>
</organism>
<dbReference type="GO" id="GO:0048830">
    <property type="term" value="P:adventitious root development"/>
    <property type="evidence" value="ECO:0007669"/>
    <property type="project" value="InterPro"/>
</dbReference>
<evidence type="ECO:0000256" key="10">
    <source>
        <dbReference type="RuleBase" id="RU000682"/>
    </source>
</evidence>
<reference evidence="13" key="1">
    <citation type="submission" date="2023-07" db="EMBL/GenBank/DDBJ databases">
        <title>draft genome sequence of fig (Ficus carica).</title>
        <authorList>
            <person name="Takahashi T."/>
            <person name="Nishimura K."/>
        </authorList>
    </citation>
    <scope>NUCLEOTIDE SEQUENCE</scope>
</reference>
<dbReference type="Pfam" id="PF00046">
    <property type="entry name" value="Homeodomain"/>
    <property type="match status" value="1"/>
</dbReference>
<comment type="similarity">
    <text evidence="8">Belongs to the WUS homeobox family.</text>
</comment>
<feature type="compositionally biased region" description="Polar residues" evidence="11">
    <location>
        <begin position="306"/>
        <end position="319"/>
    </location>
</feature>
<evidence type="ECO:0000259" key="12">
    <source>
        <dbReference type="PROSITE" id="PS50071"/>
    </source>
</evidence>
<evidence type="ECO:0000313" key="14">
    <source>
        <dbReference type="Proteomes" id="UP001187192"/>
    </source>
</evidence>